<keyword evidence="3" id="KW-1185">Reference proteome</keyword>
<sequence length="206" mass="22900">MNFTGERETPGNVVKRRCSEIGMVFRILFWISLLFLAAKVIWAIYIGTMPGSSFRLTLMDAEGLTYGVAFYGAGQRIEFQEGVLSYAAQSSPKLCFMAGMAVYVLLGAVTTWILWLVRRIFRNVEKKETPFEKENSRAVRGIGLLVVVYSLIYTLVLPLLCLALGLGRAQVSLVDGKMVLVGCLIISLSYIFEYGSALQKEADETL</sequence>
<dbReference type="InterPro" id="IPR021354">
    <property type="entry name" value="DUF2975"/>
</dbReference>
<protein>
    <submittedName>
        <fullName evidence="2">DUF2975 domain-containing protein</fullName>
    </submittedName>
</protein>
<comment type="caution">
    <text evidence="2">The sequence shown here is derived from an EMBL/GenBank/DDBJ whole genome shotgun (WGS) entry which is preliminary data.</text>
</comment>
<proteinExistence type="predicted"/>
<dbReference type="Pfam" id="PF11188">
    <property type="entry name" value="DUF2975"/>
    <property type="match status" value="1"/>
</dbReference>
<evidence type="ECO:0000256" key="1">
    <source>
        <dbReference type="SAM" id="Phobius"/>
    </source>
</evidence>
<keyword evidence="1" id="KW-0472">Membrane</keyword>
<feature type="transmembrane region" description="Helical" evidence="1">
    <location>
        <begin position="24"/>
        <end position="46"/>
    </location>
</feature>
<reference evidence="2 3" key="1">
    <citation type="journal article" date="2021" name="Sci. Rep.">
        <title>The distribution of antibiotic resistance genes in chicken gut microbiota commensals.</title>
        <authorList>
            <person name="Juricova H."/>
            <person name="Matiasovicova J."/>
            <person name="Kubasova T."/>
            <person name="Cejkova D."/>
            <person name="Rychlik I."/>
        </authorList>
    </citation>
    <scope>NUCLEOTIDE SEQUENCE [LARGE SCALE GENOMIC DNA]</scope>
    <source>
        <strain evidence="2 3">An773</strain>
    </source>
</reference>
<organism evidence="2 3">
    <name type="scientific">Faecalicatena fissicatena</name>
    <dbReference type="NCBI Taxonomy" id="290055"/>
    <lineage>
        <taxon>Bacteria</taxon>
        <taxon>Bacillati</taxon>
        <taxon>Bacillota</taxon>
        <taxon>Clostridia</taxon>
        <taxon>Lachnospirales</taxon>
        <taxon>Lachnospiraceae</taxon>
        <taxon>Faecalicatena</taxon>
    </lineage>
</organism>
<feature type="transmembrane region" description="Helical" evidence="1">
    <location>
        <begin position="178"/>
        <end position="198"/>
    </location>
</feature>
<dbReference type="RefSeq" id="WP_205155937.1">
    <property type="nucleotide sequence ID" value="NZ_JACLYY010000006.1"/>
</dbReference>
<dbReference type="EMBL" id="JACLYY010000006">
    <property type="protein sequence ID" value="MBM6737927.1"/>
    <property type="molecule type" value="Genomic_DNA"/>
</dbReference>
<dbReference type="Proteomes" id="UP000716906">
    <property type="component" value="Unassembled WGS sequence"/>
</dbReference>
<accession>A0ABS2E8L7</accession>
<keyword evidence="1" id="KW-0812">Transmembrane</keyword>
<keyword evidence="1" id="KW-1133">Transmembrane helix</keyword>
<evidence type="ECO:0000313" key="2">
    <source>
        <dbReference type="EMBL" id="MBM6737927.1"/>
    </source>
</evidence>
<evidence type="ECO:0000313" key="3">
    <source>
        <dbReference type="Proteomes" id="UP000716906"/>
    </source>
</evidence>
<feature type="transmembrane region" description="Helical" evidence="1">
    <location>
        <begin position="138"/>
        <end position="166"/>
    </location>
</feature>
<gene>
    <name evidence="2" type="ORF">H7U36_07405</name>
</gene>
<feature type="transmembrane region" description="Helical" evidence="1">
    <location>
        <begin position="96"/>
        <end position="117"/>
    </location>
</feature>
<name>A0ABS2E8L7_9FIRM</name>